<evidence type="ECO:0000313" key="8">
    <source>
        <dbReference type="Proteomes" id="UP000284842"/>
    </source>
</evidence>
<keyword evidence="6" id="KW-0732">Signal</keyword>
<dbReference type="CDD" id="cd23507">
    <property type="entry name" value="hydrophobin_I"/>
    <property type="match status" value="1"/>
</dbReference>
<dbReference type="OrthoDB" id="4225815at2759"/>
<comment type="caution">
    <text evidence="7">The sequence shown here is derived from an EMBL/GenBank/DDBJ whole genome shotgun (WGS) entry which is preliminary data.</text>
</comment>
<keyword evidence="8" id="KW-1185">Reference proteome</keyword>
<sequence length="117" mass="11920">MFSKLSVITLFAFSAIRSVSAGGYFVDSEGIEYSCNSGPVQCCNSVQDVANFDTTSIAALIGVAVSDLTGQIGLQCNPITGIGVGTGANCASAPVCCEKNFQNQLVGVNCSPITIGL</sequence>
<evidence type="ECO:0000256" key="4">
    <source>
        <dbReference type="ARBA" id="ARBA00022525"/>
    </source>
</evidence>
<protein>
    <recommendedName>
        <fullName evidence="6">Hydrophobin</fullName>
    </recommendedName>
</protein>
<name>A0A409YYF1_9AGAR</name>
<dbReference type="GO" id="GO:0009277">
    <property type="term" value="C:fungal-type cell wall"/>
    <property type="evidence" value="ECO:0007669"/>
    <property type="project" value="InterPro"/>
</dbReference>
<organism evidence="7 8">
    <name type="scientific">Panaeolus cyanescens</name>
    <dbReference type="NCBI Taxonomy" id="181874"/>
    <lineage>
        <taxon>Eukaryota</taxon>
        <taxon>Fungi</taxon>
        <taxon>Dikarya</taxon>
        <taxon>Basidiomycota</taxon>
        <taxon>Agaricomycotina</taxon>
        <taxon>Agaricomycetes</taxon>
        <taxon>Agaricomycetidae</taxon>
        <taxon>Agaricales</taxon>
        <taxon>Agaricineae</taxon>
        <taxon>Galeropsidaceae</taxon>
        <taxon>Panaeolus</taxon>
    </lineage>
</organism>
<evidence type="ECO:0000256" key="2">
    <source>
        <dbReference type="ARBA" id="ARBA00010446"/>
    </source>
</evidence>
<dbReference type="SMART" id="SM00075">
    <property type="entry name" value="HYDRO"/>
    <property type="match status" value="1"/>
</dbReference>
<keyword evidence="5 6" id="KW-1015">Disulfide bond</keyword>
<dbReference type="STRING" id="181874.A0A409YYF1"/>
<evidence type="ECO:0000256" key="6">
    <source>
        <dbReference type="RuleBase" id="RU365009"/>
    </source>
</evidence>
<comment type="similarity">
    <text evidence="2 6">Belongs to the fungal hydrophobin family.</text>
</comment>
<dbReference type="EMBL" id="NHTK01000170">
    <property type="protein sequence ID" value="PPR08046.1"/>
    <property type="molecule type" value="Genomic_DNA"/>
</dbReference>
<dbReference type="GO" id="GO:0005199">
    <property type="term" value="F:structural constituent of cell wall"/>
    <property type="evidence" value="ECO:0007669"/>
    <property type="project" value="InterPro"/>
</dbReference>
<comment type="subcellular location">
    <subcellularLocation>
        <location evidence="1 6">Secreted</location>
        <location evidence="1 6">Cell wall</location>
    </subcellularLocation>
</comment>
<dbReference type="Proteomes" id="UP000284842">
    <property type="component" value="Unassembled WGS sequence"/>
</dbReference>
<evidence type="ECO:0000313" key="7">
    <source>
        <dbReference type="EMBL" id="PPR08046.1"/>
    </source>
</evidence>
<keyword evidence="4 6" id="KW-0964">Secreted</keyword>
<reference evidence="7 8" key="1">
    <citation type="journal article" date="2018" name="Evol. Lett.">
        <title>Horizontal gene cluster transfer increased hallucinogenic mushroom diversity.</title>
        <authorList>
            <person name="Reynolds H.T."/>
            <person name="Vijayakumar V."/>
            <person name="Gluck-Thaler E."/>
            <person name="Korotkin H.B."/>
            <person name="Matheny P.B."/>
            <person name="Slot J.C."/>
        </authorList>
    </citation>
    <scope>NUCLEOTIDE SEQUENCE [LARGE SCALE GENOMIC DNA]</scope>
    <source>
        <strain evidence="7 8">2629</strain>
    </source>
</reference>
<dbReference type="InterPro" id="IPR001338">
    <property type="entry name" value="Class_I_Hydrophobin"/>
</dbReference>
<dbReference type="InParanoid" id="A0A409YYF1"/>
<dbReference type="AlphaFoldDB" id="A0A409YYF1"/>
<proteinExistence type="inferred from homology"/>
<keyword evidence="3 6" id="KW-0134">Cell wall</keyword>
<evidence type="ECO:0000256" key="3">
    <source>
        <dbReference type="ARBA" id="ARBA00022512"/>
    </source>
</evidence>
<accession>A0A409YYF1</accession>
<dbReference type="Pfam" id="PF01185">
    <property type="entry name" value="Hydrophobin"/>
    <property type="match status" value="1"/>
</dbReference>
<evidence type="ECO:0000256" key="5">
    <source>
        <dbReference type="ARBA" id="ARBA00023157"/>
    </source>
</evidence>
<feature type="signal peptide" evidence="6">
    <location>
        <begin position="1"/>
        <end position="21"/>
    </location>
</feature>
<gene>
    <name evidence="7" type="ORF">CVT24_010845</name>
</gene>
<feature type="chain" id="PRO_5018819268" description="Hydrophobin" evidence="6">
    <location>
        <begin position="22"/>
        <end position="117"/>
    </location>
</feature>
<evidence type="ECO:0000256" key="1">
    <source>
        <dbReference type="ARBA" id="ARBA00004191"/>
    </source>
</evidence>